<evidence type="ECO:0000313" key="2">
    <source>
        <dbReference type="EMBL" id="KAK7034577.1"/>
    </source>
</evidence>
<gene>
    <name evidence="2" type="ORF">VNI00_012206</name>
</gene>
<sequence length="495" mass="57502">MTTRTIVDLPATTHDFLFRDLSFNDLFSYSKVSKAAHIAVQEFYRRALRIENILLPYFSLEDIRCFRIIQYVYGVLISGSTALSFFERQVYPRSDLDLYVNVKYCTILMDFLVSAGYHFHPYISEFKQQPFNLQRAIEEAIERFEAPDPVFGVQQNAVPRYSIAGMVDVFTFTRDDGRKVEVIVCESNPIKVILGYHSTVVMNVISYTHAISLYPRSTFRERISLRNGRLREREAKAHRARMKYQGRGWHMINTVDPMTALDYNTDLHMFTRYIGDEQCWTVELPPVEDLVEAEPGLGRKEFLMAQSWKLEYINQRDARTSMRVLSSPRLKQAYCLAPELWDELLDSPMFGAVDEDADEDDEGEQSSLDNELHDIVSSIMAEPREEYIRDILLDEVAQIVAHYPEWAIPSSHAVQLLYDCLEDVFDTLVRKPRLELNFWQSTAGFIWLNVTIVLPQSRRTGRSRNGGNTATIRVKDDVRQTLYNYQIRLDVVTEL</sequence>
<protein>
    <recommendedName>
        <fullName evidence="1">F-box domain-containing protein</fullName>
    </recommendedName>
</protein>
<dbReference type="Proteomes" id="UP001383192">
    <property type="component" value="Unassembled WGS sequence"/>
</dbReference>
<evidence type="ECO:0000259" key="1">
    <source>
        <dbReference type="PROSITE" id="PS50181"/>
    </source>
</evidence>
<dbReference type="AlphaFoldDB" id="A0AAW0C8A4"/>
<feature type="domain" description="F-box" evidence="1">
    <location>
        <begin position="3"/>
        <end position="47"/>
    </location>
</feature>
<reference evidence="2 3" key="1">
    <citation type="submission" date="2024-01" db="EMBL/GenBank/DDBJ databases">
        <title>A draft genome for a cacao thread blight-causing isolate of Paramarasmius palmivorus.</title>
        <authorList>
            <person name="Baruah I.K."/>
            <person name="Bukari Y."/>
            <person name="Amoako-Attah I."/>
            <person name="Meinhardt L.W."/>
            <person name="Bailey B.A."/>
            <person name="Cohen S.P."/>
        </authorList>
    </citation>
    <scope>NUCLEOTIDE SEQUENCE [LARGE SCALE GENOMIC DNA]</scope>
    <source>
        <strain evidence="2 3">GH-12</strain>
    </source>
</reference>
<dbReference type="PROSITE" id="PS50181">
    <property type="entry name" value="FBOX"/>
    <property type="match status" value="1"/>
</dbReference>
<accession>A0AAW0C8A4</accession>
<dbReference type="InterPro" id="IPR001810">
    <property type="entry name" value="F-box_dom"/>
</dbReference>
<dbReference type="EMBL" id="JAYKXP010000056">
    <property type="protein sequence ID" value="KAK7034577.1"/>
    <property type="molecule type" value="Genomic_DNA"/>
</dbReference>
<comment type="caution">
    <text evidence="2">The sequence shown here is derived from an EMBL/GenBank/DDBJ whole genome shotgun (WGS) entry which is preliminary data.</text>
</comment>
<keyword evidence="3" id="KW-1185">Reference proteome</keyword>
<evidence type="ECO:0000313" key="3">
    <source>
        <dbReference type="Proteomes" id="UP001383192"/>
    </source>
</evidence>
<proteinExistence type="predicted"/>
<name>A0AAW0C8A4_9AGAR</name>
<organism evidence="2 3">
    <name type="scientific">Paramarasmius palmivorus</name>
    <dbReference type="NCBI Taxonomy" id="297713"/>
    <lineage>
        <taxon>Eukaryota</taxon>
        <taxon>Fungi</taxon>
        <taxon>Dikarya</taxon>
        <taxon>Basidiomycota</taxon>
        <taxon>Agaricomycotina</taxon>
        <taxon>Agaricomycetes</taxon>
        <taxon>Agaricomycetidae</taxon>
        <taxon>Agaricales</taxon>
        <taxon>Marasmiineae</taxon>
        <taxon>Marasmiaceae</taxon>
        <taxon>Paramarasmius</taxon>
    </lineage>
</organism>